<feature type="compositionally biased region" description="Basic and acidic residues" evidence="1">
    <location>
        <begin position="35"/>
        <end position="52"/>
    </location>
</feature>
<proteinExistence type="predicted"/>
<dbReference type="SUPFAM" id="SSF48452">
    <property type="entry name" value="TPR-like"/>
    <property type="match status" value="1"/>
</dbReference>
<feature type="region of interest" description="Disordered" evidence="1">
    <location>
        <begin position="211"/>
        <end position="233"/>
    </location>
</feature>
<dbReference type="Gene3D" id="1.25.40.10">
    <property type="entry name" value="Tetratricopeptide repeat domain"/>
    <property type="match status" value="1"/>
</dbReference>
<evidence type="ECO:0000256" key="1">
    <source>
        <dbReference type="SAM" id="MobiDB-lite"/>
    </source>
</evidence>
<gene>
    <name evidence="2" type="ORF">BECKFW1821C_GA0114237_11761</name>
</gene>
<dbReference type="InterPro" id="IPR019734">
    <property type="entry name" value="TPR_rpt"/>
</dbReference>
<organism evidence="2">
    <name type="scientific">Candidatus Kentrum sp. FW</name>
    <dbReference type="NCBI Taxonomy" id="2126338"/>
    <lineage>
        <taxon>Bacteria</taxon>
        <taxon>Pseudomonadati</taxon>
        <taxon>Pseudomonadota</taxon>
        <taxon>Gammaproteobacteria</taxon>
        <taxon>Candidatus Kentrum</taxon>
    </lineage>
</organism>
<feature type="compositionally biased region" description="Basic and acidic residues" evidence="1">
    <location>
        <begin position="62"/>
        <end position="74"/>
    </location>
</feature>
<sequence length="1268" mass="145433">MCTHLLLHHLYRLYRYMVALMSPDPNNTENSNGKALDKSKEGASNKSDKEGKTWNSYLSRNLSDHCNDNKKDNPADSNNLGTRPRNNGQKQIEIEISVNGEPKILYDVSEPTDDTRNSISIQKSFVALYCAMDSFGEQASHLFEKGPEIGWLDNICVDDRGMRVVKTAALLFMPFYRKENTEISKILGSYDEYRNSDKTHCAIFGDDAKTSTVSGQISTNTNSDNPTEAGSGNPTKIIEIKVTPFQFFYYFLVLLASFLFFRALVDRLISPVRVLRKLDALYDRTVATESVDMGIGRRMSLFQMRRQRVFHPLDEREAESGLLDVLETNQHIPSPFIRPDIVFVFDELDKIEPGKDALDTGPAPLELGISDAIRGRKAEVEALLGNLKNLITIAPCRFIFIAGREMMDANLADRGETRYLYGSLFDKVIYVPSFLTDDSDGNEADISSMVEQYVCRRLMRSTLAKYLYNLQLKEDDVGDLTATYKLGTGYGHWSLRTYYRYQQELMEDKKDAIHRIEIVQFLQDFVYFLAYRSAGNPKKLTLLFEEFIQPIPNDLFVGTDKDRRQINPYHRHSPPVELGTGRALRMGYQDQYRIQLISHFFIVFHGEQSRLIERYGDKLSVSIFAILDYILKFHSEAFSPMDLERMPNVLDIHRAPALHGIIDGLLTRLLRPYLRRMTNGLVHYRFLEHFRSELLYISQFSEADLAAFNFSLDESIQIKQHYRLLLEEQHQGHKLSREAITLTPERYPRTPHAFPYLHAILGDLHFLDKEYDQARIEYRNAIQYLEPSIQALDIQQEITKKGAGENEEIKITIPEGRSDNPHPIQEDVTQILLYVRLLLKLGLLEEHRGLYDRAASVYYQACRVVDHAMEGEYGDLFIRPHFEQVNMLVQPHLCLAFVHAKRDLMHHTADKLMERRTRKLVGLAYETTGDVRETISPDPYTWLAKKVDGLVAEDSARDERENRQALGLDTCRGQKMTDHDYPPSILMQMPDRLRVVARSYMRWAELLFWRSDFRGAIRKYTSAIRFLRKCLDLHGPDRFLSPNTDIDEGSPRAYQVLETLGMALMGLGDAATALRLHGYYRAARQGSGNTAIIELPGDGNDYKYDPKNPESHEITRDRFYEGVNMLLQDCDTAWEMEENPQVLREIIDETTQYALRYHVLAAYAFRLSDNSADGRLALWKLSYVLGMGLSYAKEEPFSGHGSSVGNINAMDWLFGKSGASVSEALNNPVQTAARHAFGWSYQAHHQRLGSLFSGETRVRTHKRDSVRG</sequence>
<dbReference type="SMART" id="SM00028">
    <property type="entry name" value="TPR"/>
    <property type="match status" value="3"/>
</dbReference>
<dbReference type="InterPro" id="IPR011990">
    <property type="entry name" value="TPR-like_helical_dom_sf"/>
</dbReference>
<protein>
    <recommendedName>
        <fullName evidence="3">Tetratricopeptide repeat-containing protein</fullName>
    </recommendedName>
</protein>
<feature type="compositionally biased region" description="Polar residues" evidence="1">
    <location>
        <begin position="75"/>
        <end position="90"/>
    </location>
</feature>
<name>A0A450U4C1_9GAMM</name>
<feature type="region of interest" description="Disordered" evidence="1">
    <location>
        <begin position="26"/>
        <end position="91"/>
    </location>
</feature>
<reference evidence="2" key="1">
    <citation type="submission" date="2019-02" db="EMBL/GenBank/DDBJ databases">
        <authorList>
            <person name="Gruber-Vodicka R. H."/>
            <person name="Seah K. B. B."/>
        </authorList>
    </citation>
    <scope>NUCLEOTIDE SEQUENCE</scope>
    <source>
        <strain evidence="2">BECK_BZ131</strain>
    </source>
</reference>
<dbReference type="AlphaFoldDB" id="A0A450U4C1"/>
<evidence type="ECO:0008006" key="3">
    <source>
        <dbReference type="Google" id="ProtNLM"/>
    </source>
</evidence>
<evidence type="ECO:0000313" key="2">
    <source>
        <dbReference type="EMBL" id="VFJ78283.1"/>
    </source>
</evidence>
<accession>A0A450U4C1</accession>
<dbReference type="EMBL" id="CAADFE010000176">
    <property type="protein sequence ID" value="VFJ78283.1"/>
    <property type="molecule type" value="Genomic_DNA"/>
</dbReference>